<dbReference type="InterPro" id="IPR052192">
    <property type="entry name" value="Insect_Ionotropic_Sensory_Rcpt"/>
</dbReference>
<dbReference type="OrthoDB" id="6117597at2759"/>
<gene>
    <name evidence="9" type="primary">AVEN_106369_1</name>
    <name evidence="9" type="ORF">TNCT_677351</name>
</gene>
<dbReference type="EMBL" id="BMAO01015019">
    <property type="protein sequence ID" value="GFQ98784.1"/>
    <property type="molecule type" value="Genomic_DNA"/>
</dbReference>
<dbReference type="PANTHER" id="PTHR42643:SF24">
    <property type="entry name" value="IONOTROPIC RECEPTOR 60A"/>
    <property type="match status" value="1"/>
</dbReference>
<keyword evidence="4 8" id="KW-1133">Transmembrane helix</keyword>
<evidence type="ECO:0000256" key="6">
    <source>
        <dbReference type="ARBA" id="ARBA00023170"/>
    </source>
</evidence>
<evidence type="ECO:0000313" key="10">
    <source>
        <dbReference type="Proteomes" id="UP000887116"/>
    </source>
</evidence>
<comment type="caution">
    <text evidence="9">The sequence shown here is derived from an EMBL/GenBank/DDBJ whole genome shotgun (WGS) entry which is preliminary data.</text>
</comment>
<keyword evidence="3 8" id="KW-0812">Transmembrane</keyword>
<organism evidence="9 10">
    <name type="scientific">Trichonephila clavata</name>
    <name type="common">Joro spider</name>
    <name type="synonym">Nephila clavata</name>
    <dbReference type="NCBI Taxonomy" id="2740835"/>
    <lineage>
        <taxon>Eukaryota</taxon>
        <taxon>Metazoa</taxon>
        <taxon>Ecdysozoa</taxon>
        <taxon>Arthropoda</taxon>
        <taxon>Chelicerata</taxon>
        <taxon>Arachnida</taxon>
        <taxon>Araneae</taxon>
        <taxon>Araneomorphae</taxon>
        <taxon>Entelegynae</taxon>
        <taxon>Araneoidea</taxon>
        <taxon>Nephilidae</taxon>
        <taxon>Trichonephila</taxon>
    </lineage>
</organism>
<evidence type="ECO:0000256" key="8">
    <source>
        <dbReference type="SAM" id="Phobius"/>
    </source>
</evidence>
<dbReference type="PANTHER" id="PTHR42643">
    <property type="entry name" value="IONOTROPIC RECEPTOR 20A-RELATED"/>
    <property type="match status" value="1"/>
</dbReference>
<feature type="transmembrane region" description="Helical" evidence="8">
    <location>
        <begin position="260"/>
        <end position="281"/>
    </location>
</feature>
<dbReference type="Gene3D" id="1.10.287.70">
    <property type="match status" value="1"/>
</dbReference>
<evidence type="ECO:0000256" key="2">
    <source>
        <dbReference type="ARBA" id="ARBA00022475"/>
    </source>
</evidence>
<keyword evidence="10" id="KW-1185">Reference proteome</keyword>
<dbReference type="AlphaFoldDB" id="A0A8X6I5Y6"/>
<keyword evidence="6" id="KW-0675">Receptor</keyword>
<dbReference type="Proteomes" id="UP000887116">
    <property type="component" value="Unassembled WGS sequence"/>
</dbReference>
<feature type="transmembrane region" description="Helical" evidence="8">
    <location>
        <begin position="14"/>
        <end position="33"/>
    </location>
</feature>
<keyword evidence="5 8" id="KW-0472">Membrane</keyword>
<evidence type="ECO:0000256" key="4">
    <source>
        <dbReference type="ARBA" id="ARBA00022989"/>
    </source>
</evidence>
<evidence type="ECO:0000256" key="3">
    <source>
        <dbReference type="ARBA" id="ARBA00022692"/>
    </source>
</evidence>
<protein>
    <submittedName>
        <fullName evidence="9">Lig_chan-Glu_bd domain-containing protein</fullName>
    </submittedName>
</protein>
<feature type="transmembrane region" description="Helical" evidence="8">
    <location>
        <begin position="63"/>
        <end position="83"/>
    </location>
</feature>
<reference evidence="9" key="1">
    <citation type="submission" date="2020-07" db="EMBL/GenBank/DDBJ databases">
        <title>Multicomponent nature underlies the extraordinary mechanical properties of spider dragline silk.</title>
        <authorList>
            <person name="Kono N."/>
            <person name="Nakamura H."/>
            <person name="Mori M."/>
            <person name="Yoshida Y."/>
            <person name="Ohtoshi R."/>
            <person name="Malay A.D."/>
            <person name="Moran D.A.P."/>
            <person name="Tomita M."/>
            <person name="Numata K."/>
            <person name="Arakawa K."/>
        </authorList>
    </citation>
    <scope>NUCLEOTIDE SEQUENCE</scope>
</reference>
<keyword evidence="2" id="KW-1003">Cell membrane</keyword>
<evidence type="ECO:0000313" key="9">
    <source>
        <dbReference type="EMBL" id="GFQ98784.1"/>
    </source>
</evidence>
<dbReference type="GO" id="GO:0005886">
    <property type="term" value="C:plasma membrane"/>
    <property type="evidence" value="ECO:0007669"/>
    <property type="project" value="UniProtKB-SubCell"/>
</dbReference>
<evidence type="ECO:0000256" key="7">
    <source>
        <dbReference type="ARBA" id="ARBA00023180"/>
    </source>
</evidence>
<evidence type="ECO:0000256" key="1">
    <source>
        <dbReference type="ARBA" id="ARBA00004651"/>
    </source>
</evidence>
<sequence>MPKITAFTYPFTQYAWVLYALMIFTATVVFQRIMLRNSTLLESFLSVLGSIISQGVGNAIDTPWWRVLLGLWMAIAAIMSFLYNINFLSFLTMPEKVPVPGTFKDFSETVLSGKYKCLAAAESIDSIFMRASRIDYIVKLGDTIEKNDWTYSYSESFEDLLADPVAMIMPAKGVKFFLGTPPIINIKMSEDYFQIFYPAIALKKEFCCSERLNTVLSNINSAGLYDKWIDEISFVAFLRKRLGKKHEESQLQLTLQDLKLAFCTLCFVYSLAFLAFLGELLTPKQFDIFSS</sequence>
<keyword evidence="7" id="KW-0325">Glycoprotein</keyword>
<name>A0A8X6I5Y6_TRICU</name>
<accession>A0A8X6I5Y6</accession>
<evidence type="ECO:0000256" key="5">
    <source>
        <dbReference type="ARBA" id="ARBA00023136"/>
    </source>
</evidence>
<proteinExistence type="predicted"/>
<comment type="subcellular location">
    <subcellularLocation>
        <location evidence="1">Cell membrane</location>
        <topology evidence="1">Multi-pass membrane protein</topology>
    </subcellularLocation>
</comment>